<evidence type="ECO:0000313" key="13">
    <source>
        <dbReference type="EMBL" id="GAA3573652.1"/>
    </source>
</evidence>
<evidence type="ECO:0000256" key="4">
    <source>
        <dbReference type="ARBA" id="ARBA00011233"/>
    </source>
</evidence>
<dbReference type="Gene3D" id="3.50.30.40">
    <property type="entry name" value="Ribonuclease E inhibitor RraA/RraA-like"/>
    <property type="match status" value="1"/>
</dbReference>
<evidence type="ECO:0000256" key="10">
    <source>
        <dbReference type="ARBA" id="ARBA00030169"/>
    </source>
</evidence>
<comment type="function">
    <text evidence="8">Catalyzes the aldol cleavage of 4-hydroxy-4-methyl-2-oxoglutarate (HMG) into 2 molecules of pyruvate. Also contains a secondary oxaloacetate (OAA) decarboxylase activity due to the common pyruvate enolate transition state formed following C-C bond cleavage in the retro-aldol and decarboxylation reactions.</text>
</comment>
<dbReference type="Pfam" id="PF03737">
    <property type="entry name" value="RraA-like"/>
    <property type="match status" value="1"/>
</dbReference>
<comment type="caution">
    <text evidence="13">The sequence shown here is derived from an EMBL/GenBank/DDBJ whole genome shotgun (WGS) entry which is preliminary data.</text>
</comment>
<dbReference type="EC" id="4.1.3.17" evidence="5"/>
<reference evidence="14" key="1">
    <citation type="journal article" date="2019" name="Int. J. Syst. Evol. Microbiol.">
        <title>The Global Catalogue of Microorganisms (GCM) 10K type strain sequencing project: providing services to taxonomists for standard genome sequencing and annotation.</title>
        <authorList>
            <consortium name="The Broad Institute Genomics Platform"/>
            <consortium name="The Broad Institute Genome Sequencing Center for Infectious Disease"/>
            <person name="Wu L."/>
            <person name="Ma J."/>
        </authorList>
    </citation>
    <scope>NUCLEOTIDE SEQUENCE [LARGE SCALE GENOMIC DNA]</scope>
    <source>
        <strain evidence="14">JCM 16898</strain>
    </source>
</reference>
<sequence length="236" mass="24341">MTVYLKIPAADPESLAAVEACSVADLHEALGSLLGFDRGRAALLDPAIKPLLRGTRISGQAVTVRSSPDDGLLAHRAIQLLGPGQLLVGVNGGHGAAAMFAELTALAARANGAVGVVVDGPIRDSDALAEMAFPVWSRGIYAGHTDKAGPGAVNVPVVCGGVLVEPGDVIVADGDGVISLPLDILPEVVRAARARVEREHGIRAAIDRGEQLFDILRLGEALAAAGVEQHDRVWKD</sequence>
<dbReference type="RefSeq" id="WP_344867197.1">
    <property type="nucleotide sequence ID" value="NZ_BAAAZN010000018.1"/>
</dbReference>
<evidence type="ECO:0000256" key="8">
    <source>
        <dbReference type="ARBA" id="ARBA00025046"/>
    </source>
</evidence>
<comment type="similarity">
    <text evidence="3">Belongs to the class II aldolase/RraA-like family.</text>
</comment>
<dbReference type="CDD" id="cd16841">
    <property type="entry name" value="RraA_family"/>
    <property type="match status" value="1"/>
</dbReference>
<dbReference type="EC" id="4.1.1.112" evidence="6"/>
<comment type="catalytic activity">
    <reaction evidence="12">
        <text>oxaloacetate + H(+) = pyruvate + CO2</text>
        <dbReference type="Rhea" id="RHEA:15641"/>
        <dbReference type="ChEBI" id="CHEBI:15361"/>
        <dbReference type="ChEBI" id="CHEBI:15378"/>
        <dbReference type="ChEBI" id="CHEBI:16452"/>
        <dbReference type="ChEBI" id="CHEBI:16526"/>
        <dbReference type="EC" id="4.1.1.112"/>
    </reaction>
</comment>
<name>A0ABP6XZ28_9PSEU</name>
<comment type="subunit">
    <text evidence="4">Homotrimer.</text>
</comment>
<dbReference type="SUPFAM" id="SSF89562">
    <property type="entry name" value="RraA-like"/>
    <property type="match status" value="1"/>
</dbReference>
<evidence type="ECO:0000256" key="1">
    <source>
        <dbReference type="ARBA" id="ARBA00001342"/>
    </source>
</evidence>
<evidence type="ECO:0000256" key="7">
    <source>
        <dbReference type="ARBA" id="ARBA00016549"/>
    </source>
</evidence>
<evidence type="ECO:0000256" key="3">
    <source>
        <dbReference type="ARBA" id="ARBA00008621"/>
    </source>
</evidence>
<evidence type="ECO:0000256" key="12">
    <source>
        <dbReference type="ARBA" id="ARBA00047973"/>
    </source>
</evidence>
<evidence type="ECO:0000313" key="14">
    <source>
        <dbReference type="Proteomes" id="UP001500689"/>
    </source>
</evidence>
<comment type="cofactor">
    <cofactor evidence="2">
        <name>a divalent metal cation</name>
        <dbReference type="ChEBI" id="CHEBI:60240"/>
    </cofactor>
</comment>
<accession>A0ABP6XZ28</accession>
<evidence type="ECO:0000256" key="6">
    <source>
        <dbReference type="ARBA" id="ARBA00012947"/>
    </source>
</evidence>
<evidence type="ECO:0000256" key="5">
    <source>
        <dbReference type="ARBA" id="ARBA00012213"/>
    </source>
</evidence>
<organism evidence="13 14">
    <name type="scientific">Amycolatopsis ultiminotia</name>
    <dbReference type="NCBI Taxonomy" id="543629"/>
    <lineage>
        <taxon>Bacteria</taxon>
        <taxon>Bacillati</taxon>
        <taxon>Actinomycetota</taxon>
        <taxon>Actinomycetes</taxon>
        <taxon>Pseudonocardiales</taxon>
        <taxon>Pseudonocardiaceae</taxon>
        <taxon>Amycolatopsis</taxon>
    </lineage>
</organism>
<proteinExistence type="inferred from homology"/>
<dbReference type="InterPro" id="IPR036704">
    <property type="entry name" value="RraA/RraA-like_sf"/>
</dbReference>
<evidence type="ECO:0000256" key="2">
    <source>
        <dbReference type="ARBA" id="ARBA00001968"/>
    </source>
</evidence>
<dbReference type="Proteomes" id="UP001500689">
    <property type="component" value="Unassembled WGS sequence"/>
</dbReference>
<dbReference type="PANTHER" id="PTHR33254">
    <property type="entry name" value="4-HYDROXY-4-METHYL-2-OXOGLUTARATE ALDOLASE 3-RELATED"/>
    <property type="match status" value="1"/>
</dbReference>
<dbReference type="EMBL" id="BAAAZN010000018">
    <property type="protein sequence ID" value="GAA3573652.1"/>
    <property type="molecule type" value="Genomic_DNA"/>
</dbReference>
<evidence type="ECO:0000256" key="9">
    <source>
        <dbReference type="ARBA" id="ARBA00029596"/>
    </source>
</evidence>
<keyword evidence="14" id="KW-1185">Reference proteome</keyword>
<protein>
    <recommendedName>
        <fullName evidence="7">Putative 4-hydroxy-4-methyl-2-oxoglutarate aldolase</fullName>
        <ecNumber evidence="6">4.1.1.112</ecNumber>
        <ecNumber evidence="5">4.1.3.17</ecNumber>
    </recommendedName>
    <alternativeName>
        <fullName evidence="11">Oxaloacetate decarboxylase</fullName>
    </alternativeName>
    <alternativeName>
        <fullName evidence="9">Regulator of ribonuclease activity homolog</fullName>
    </alternativeName>
    <alternativeName>
        <fullName evidence="10">RraA-like protein</fullName>
    </alternativeName>
</protein>
<comment type="catalytic activity">
    <reaction evidence="1">
        <text>4-hydroxy-4-methyl-2-oxoglutarate = 2 pyruvate</text>
        <dbReference type="Rhea" id="RHEA:22748"/>
        <dbReference type="ChEBI" id="CHEBI:15361"/>
        <dbReference type="ChEBI" id="CHEBI:58276"/>
        <dbReference type="EC" id="4.1.3.17"/>
    </reaction>
</comment>
<dbReference type="InterPro" id="IPR005493">
    <property type="entry name" value="RraA/RraA-like"/>
</dbReference>
<gene>
    <name evidence="13" type="ORF">GCM10022222_67550</name>
</gene>
<dbReference type="NCBIfam" id="NF006731">
    <property type="entry name" value="PRK09262.1"/>
    <property type="match status" value="1"/>
</dbReference>
<evidence type="ECO:0000256" key="11">
    <source>
        <dbReference type="ARBA" id="ARBA00032305"/>
    </source>
</evidence>
<dbReference type="PANTHER" id="PTHR33254:SF4">
    <property type="entry name" value="4-HYDROXY-4-METHYL-2-OXOGLUTARATE ALDOLASE 3-RELATED"/>
    <property type="match status" value="1"/>
</dbReference>